<feature type="compositionally biased region" description="Basic and acidic residues" evidence="4">
    <location>
        <begin position="526"/>
        <end position="535"/>
    </location>
</feature>
<accession>A0A8H5M2S4</accession>
<dbReference type="EMBL" id="JAACJP010000017">
    <property type="protein sequence ID" value="KAF5379175.1"/>
    <property type="molecule type" value="Genomic_DNA"/>
</dbReference>
<feature type="compositionally biased region" description="Low complexity" evidence="4">
    <location>
        <begin position="644"/>
        <end position="656"/>
    </location>
</feature>
<keyword evidence="3" id="KW-0175">Coiled coil</keyword>
<comment type="caution">
    <text evidence="6">The sequence shown here is derived from an EMBL/GenBank/DDBJ whole genome shotgun (WGS) entry which is preliminary data.</text>
</comment>
<evidence type="ECO:0000313" key="7">
    <source>
        <dbReference type="Proteomes" id="UP000565441"/>
    </source>
</evidence>
<evidence type="ECO:0000259" key="5">
    <source>
        <dbReference type="PROSITE" id="PS50102"/>
    </source>
</evidence>
<sequence length="1019" mass="113982">MSTNNDSNDSAPTTHHRSNQMVDLLLVVSFKGLTWTKEYPIDTKVDDAIEDITLFCMTGFEEQFGEILEFTDDIKYIPAANLGEETTLREYLAPGEETLVLSVKPTNDSFFHSQILELHSQKMQLKLILEEDTPKKKVTIPNSTAAKKRKGGKSKKPTEPQQPALDVETIPFVSKPPDDDKSFRANVLAQMEKLNQNQQEQATELAKVRKENATFKEENATFKEENATFREENATFREENATFREENATFREDNTVLKDTLMAVQKTLYPIYLRALLDQAKDKLFTQLDITSAEQLHDKPISATDLVFQTLTTQTTVKVSRNAVHFLLSANSVRDEGNYFAHTASHEQIHEAVLAAVADAHQHMGHLENANFYVDQTLRSQRLGRTRLTPLITNDHCKMDVDMKNKDDNEEKGIIAPVSSSRERDRDRDRDRDFDRDKDRDRDDRDKDGRRDRDKDRDRDRRDSGRPRRGGGDHWEPDRRNGSDRRKRSRSRSRSRSRRRSASPRRSRRRSRSRSRSRTRSRTRSRSRDRDRKAVDTFSRSLGGPMNADHEEAVEFAKISKRENRVYVGNLSYDVKYRDLMEFMRGGGWGNLRLVFCAYFAGVAAVAAAEACWLHGAMWIFWSLLSNVCAHALGGVPTDRSRSPVKSSSPKYSSRPQEYQKAAGDIVEFASQEDSQRAIRELSEQPLLGRPVFIREDRENEARFGATPVPGKIGMAMAGQGLNAAPPPRPPSHNYFGTQANPGNQLYVGNLPYQAGWQDLKDLFRTAGNIIRADINIGADGRPKGSGTVVFETSKDAQQAISMYHGFDWYGRTLEVREDRYAGLSGPGAFRGGFRGAPRGLGGRGMRGGGFRGGFRGGFGGQAGAGRDFSNQDLYADYSGPDQGASGGLRMDTYGGGGYGGAVGGGYPSGPGGYTEAEPSQQIMVRNLPWSTANEDLVELFETTGQVELAEILFDGTRSKGCGVVQFAQVGEAETAIAKFQQYMYGGRPLDVRFNDRWHTFTPTAAKGGQVAPIQADPV</sequence>
<dbReference type="InterPro" id="IPR050374">
    <property type="entry name" value="RRT5_SRSF_SR"/>
</dbReference>
<dbReference type="FunFam" id="3.30.70.330:FF:000145">
    <property type="entry name" value="Putative RNP domain-containing protein"/>
    <property type="match status" value="1"/>
</dbReference>
<feature type="compositionally biased region" description="Basic residues" evidence="4">
    <location>
        <begin position="146"/>
        <end position="155"/>
    </location>
</feature>
<feature type="region of interest" description="Disordered" evidence="4">
    <location>
        <begin position="401"/>
        <end position="544"/>
    </location>
</feature>
<protein>
    <recommendedName>
        <fullName evidence="5">RRM domain-containing protein</fullName>
    </recommendedName>
</protein>
<dbReference type="AlphaFoldDB" id="A0A8H5M2S4"/>
<proteinExistence type="predicted"/>
<feature type="region of interest" description="Disordered" evidence="4">
    <location>
        <begin position="138"/>
        <end position="166"/>
    </location>
</feature>
<dbReference type="InterPro" id="IPR035979">
    <property type="entry name" value="RBD_domain_sf"/>
</dbReference>
<feature type="coiled-coil region" evidence="3">
    <location>
        <begin position="184"/>
        <end position="232"/>
    </location>
</feature>
<dbReference type="OrthoDB" id="1049195at2759"/>
<feature type="compositionally biased region" description="Basic and acidic residues" evidence="4">
    <location>
        <begin position="421"/>
        <end position="484"/>
    </location>
</feature>
<reference evidence="6 7" key="1">
    <citation type="journal article" date="2020" name="ISME J.">
        <title>Uncovering the hidden diversity of litter-decomposition mechanisms in mushroom-forming fungi.</title>
        <authorList>
            <person name="Floudas D."/>
            <person name="Bentzer J."/>
            <person name="Ahren D."/>
            <person name="Johansson T."/>
            <person name="Persson P."/>
            <person name="Tunlid A."/>
        </authorList>
    </citation>
    <scope>NUCLEOTIDE SEQUENCE [LARGE SCALE GENOMIC DNA]</scope>
    <source>
        <strain evidence="6 7">CBS 661.87</strain>
    </source>
</reference>
<keyword evidence="7" id="KW-1185">Reference proteome</keyword>
<feature type="region of interest" description="Disordered" evidence="4">
    <location>
        <begin position="638"/>
        <end position="657"/>
    </location>
</feature>
<evidence type="ECO:0000256" key="4">
    <source>
        <dbReference type="SAM" id="MobiDB-lite"/>
    </source>
</evidence>
<feature type="compositionally biased region" description="Basic residues" evidence="4">
    <location>
        <begin position="485"/>
        <end position="525"/>
    </location>
</feature>
<dbReference type="GO" id="GO:1990904">
    <property type="term" value="C:ribonucleoprotein complex"/>
    <property type="evidence" value="ECO:0007669"/>
    <property type="project" value="TreeGrafter"/>
</dbReference>
<dbReference type="Gene3D" id="6.10.250.3110">
    <property type="match status" value="1"/>
</dbReference>
<evidence type="ECO:0000313" key="6">
    <source>
        <dbReference type="EMBL" id="KAF5379175.1"/>
    </source>
</evidence>
<dbReference type="InterPro" id="IPR000504">
    <property type="entry name" value="RRM_dom"/>
</dbReference>
<evidence type="ECO:0000256" key="3">
    <source>
        <dbReference type="SAM" id="Coils"/>
    </source>
</evidence>
<dbReference type="Gene3D" id="3.30.70.330">
    <property type="match status" value="3"/>
</dbReference>
<name>A0A8H5M2S4_9AGAR</name>
<dbReference type="Pfam" id="PF00076">
    <property type="entry name" value="RRM_1"/>
    <property type="match status" value="2"/>
</dbReference>
<dbReference type="SMART" id="SM00360">
    <property type="entry name" value="RRM"/>
    <property type="match status" value="3"/>
</dbReference>
<dbReference type="PANTHER" id="PTHR23003">
    <property type="entry name" value="RNA RECOGNITION MOTIF RRM DOMAIN CONTAINING PROTEIN"/>
    <property type="match status" value="1"/>
</dbReference>
<organism evidence="6 7">
    <name type="scientific">Tricholomella constricta</name>
    <dbReference type="NCBI Taxonomy" id="117010"/>
    <lineage>
        <taxon>Eukaryota</taxon>
        <taxon>Fungi</taxon>
        <taxon>Dikarya</taxon>
        <taxon>Basidiomycota</taxon>
        <taxon>Agaricomycotina</taxon>
        <taxon>Agaricomycetes</taxon>
        <taxon>Agaricomycetidae</taxon>
        <taxon>Agaricales</taxon>
        <taxon>Tricholomatineae</taxon>
        <taxon>Lyophyllaceae</taxon>
        <taxon>Tricholomella</taxon>
    </lineage>
</organism>
<feature type="compositionally biased region" description="Basic and acidic residues" evidence="4">
    <location>
        <begin position="401"/>
        <end position="413"/>
    </location>
</feature>
<dbReference type="GO" id="GO:0003729">
    <property type="term" value="F:mRNA binding"/>
    <property type="evidence" value="ECO:0007669"/>
    <property type="project" value="TreeGrafter"/>
</dbReference>
<evidence type="ECO:0000256" key="1">
    <source>
        <dbReference type="ARBA" id="ARBA00022884"/>
    </source>
</evidence>
<keyword evidence="1 2" id="KW-0694">RNA-binding</keyword>
<dbReference type="Proteomes" id="UP000565441">
    <property type="component" value="Unassembled WGS sequence"/>
</dbReference>
<dbReference type="GO" id="GO:0005634">
    <property type="term" value="C:nucleus"/>
    <property type="evidence" value="ECO:0007669"/>
    <property type="project" value="TreeGrafter"/>
</dbReference>
<dbReference type="PROSITE" id="PS50102">
    <property type="entry name" value="RRM"/>
    <property type="match status" value="2"/>
</dbReference>
<feature type="domain" description="RRM" evidence="5">
    <location>
        <begin position="744"/>
        <end position="821"/>
    </location>
</feature>
<feature type="domain" description="RRM" evidence="5">
    <location>
        <begin position="921"/>
        <end position="997"/>
    </location>
</feature>
<evidence type="ECO:0000256" key="2">
    <source>
        <dbReference type="PROSITE-ProRule" id="PRU00176"/>
    </source>
</evidence>
<dbReference type="SUPFAM" id="SSF54928">
    <property type="entry name" value="RNA-binding domain, RBD"/>
    <property type="match status" value="3"/>
</dbReference>
<dbReference type="PANTHER" id="PTHR23003:SF3">
    <property type="entry name" value="FI21236P1-RELATED"/>
    <property type="match status" value="1"/>
</dbReference>
<gene>
    <name evidence="6" type="ORF">D9615_006022</name>
</gene>
<dbReference type="InterPro" id="IPR012677">
    <property type="entry name" value="Nucleotide-bd_a/b_plait_sf"/>
</dbReference>
<dbReference type="GO" id="GO:0005737">
    <property type="term" value="C:cytoplasm"/>
    <property type="evidence" value="ECO:0007669"/>
    <property type="project" value="TreeGrafter"/>
</dbReference>